<dbReference type="PANTHER" id="PTHR47692">
    <property type="entry name" value="RING/U-BOX SUPERFAMILY PROTEIN"/>
    <property type="match status" value="1"/>
</dbReference>
<proteinExistence type="predicted"/>
<keyword evidence="1" id="KW-0479">Metal-binding</keyword>
<dbReference type="SUPFAM" id="SSF57850">
    <property type="entry name" value="RING/U-box"/>
    <property type="match status" value="1"/>
</dbReference>
<dbReference type="Proteomes" id="UP000285430">
    <property type="component" value="Unassembled WGS sequence"/>
</dbReference>
<keyword evidence="3" id="KW-0862">Zinc</keyword>
<dbReference type="AlphaFoldDB" id="A0A3R6YZI9"/>
<evidence type="ECO:0000259" key="5">
    <source>
        <dbReference type="PROSITE" id="PS50089"/>
    </source>
</evidence>
<evidence type="ECO:0000256" key="2">
    <source>
        <dbReference type="ARBA" id="ARBA00022771"/>
    </source>
</evidence>
<dbReference type="Pfam" id="PF00097">
    <property type="entry name" value="zf-C3HC4"/>
    <property type="match status" value="1"/>
</dbReference>
<organism evidence="6 7">
    <name type="scientific">Aphanomyces astaci</name>
    <name type="common">Crayfish plague agent</name>
    <dbReference type="NCBI Taxonomy" id="112090"/>
    <lineage>
        <taxon>Eukaryota</taxon>
        <taxon>Sar</taxon>
        <taxon>Stramenopiles</taxon>
        <taxon>Oomycota</taxon>
        <taxon>Saprolegniomycetes</taxon>
        <taxon>Saprolegniales</taxon>
        <taxon>Verrucalvaceae</taxon>
        <taxon>Aphanomyces</taxon>
    </lineage>
</organism>
<dbReference type="InterPro" id="IPR001841">
    <property type="entry name" value="Znf_RING"/>
</dbReference>
<reference evidence="6 7" key="1">
    <citation type="submission" date="2018-08" db="EMBL/GenBank/DDBJ databases">
        <title>Aphanomyces genome sequencing and annotation.</title>
        <authorList>
            <person name="Minardi D."/>
            <person name="Oidtmann B."/>
            <person name="Van Der Giezen M."/>
            <person name="Studholme D.J."/>
        </authorList>
    </citation>
    <scope>NUCLEOTIDE SEQUENCE [LARGE SCALE GENOMIC DNA]</scope>
    <source>
        <strain evidence="6 7">Da</strain>
    </source>
</reference>
<dbReference type="PROSITE" id="PS50089">
    <property type="entry name" value="ZF_RING_2"/>
    <property type="match status" value="1"/>
</dbReference>
<keyword evidence="2 4" id="KW-0863">Zinc-finger</keyword>
<dbReference type="EMBL" id="QUTH01001877">
    <property type="protein sequence ID" value="RHZ28901.1"/>
    <property type="molecule type" value="Genomic_DNA"/>
</dbReference>
<protein>
    <recommendedName>
        <fullName evidence="5">RING-type domain-containing protein</fullName>
    </recommendedName>
</protein>
<dbReference type="InterPro" id="IPR013083">
    <property type="entry name" value="Znf_RING/FYVE/PHD"/>
</dbReference>
<dbReference type="VEuPathDB" id="FungiDB:H257_04969"/>
<dbReference type="GO" id="GO:0008270">
    <property type="term" value="F:zinc ion binding"/>
    <property type="evidence" value="ECO:0007669"/>
    <property type="project" value="UniProtKB-KW"/>
</dbReference>
<gene>
    <name evidence="6" type="ORF">DYB37_007999</name>
</gene>
<dbReference type="InterPro" id="IPR017907">
    <property type="entry name" value="Znf_RING_CS"/>
</dbReference>
<feature type="domain" description="RING-type" evidence="5">
    <location>
        <begin position="82"/>
        <end position="128"/>
    </location>
</feature>
<dbReference type="SMART" id="SM00184">
    <property type="entry name" value="RING"/>
    <property type="match status" value="1"/>
</dbReference>
<accession>A0A3R6YZI9</accession>
<comment type="caution">
    <text evidence="6">The sequence shown here is derived from an EMBL/GenBank/DDBJ whole genome shotgun (WGS) entry which is preliminary data.</text>
</comment>
<evidence type="ECO:0000256" key="3">
    <source>
        <dbReference type="ARBA" id="ARBA00022833"/>
    </source>
</evidence>
<dbReference type="Gene3D" id="3.30.40.10">
    <property type="entry name" value="Zinc/RING finger domain, C3HC4 (zinc finger)"/>
    <property type="match status" value="1"/>
</dbReference>
<name>A0A3R6YZI9_APHAT</name>
<evidence type="ECO:0000256" key="1">
    <source>
        <dbReference type="ARBA" id="ARBA00022723"/>
    </source>
</evidence>
<dbReference type="PANTHER" id="PTHR47692:SF2">
    <property type="entry name" value="ZINC FINGER RING-TYPE DOMAIN CONTAINING PROTEIN"/>
    <property type="match status" value="1"/>
</dbReference>
<evidence type="ECO:0000256" key="4">
    <source>
        <dbReference type="PROSITE-ProRule" id="PRU00175"/>
    </source>
</evidence>
<dbReference type="InterPro" id="IPR018957">
    <property type="entry name" value="Znf_C3HC4_RING-type"/>
</dbReference>
<evidence type="ECO:0000313" key="7">
    <source>
        <dbReference type="Proteomes" id="UP000285430"/>
    </source>
</evidence>
<sequence length="310" mass="34870">MSDDGNCGDGGVAFDHDDAWNVDDAERGDAITPHEIRVREVIARELEDDVFKAEEGDGTYDILDGSISNGASEEYTIVQGKCPICLKQLTDGVLIKGCLHEFCFECILIWSKHVARRGALPLKCPVCRTPYEAVLANLRSAYDYDTVNVLHAASSTSLPHGVNSARRKRCLVYRRRHTHELLSSLWSPIRKTNDQAKMWIDRELHVLMGDDADTSLLLHIVFTYVDIARQHQDNRPMPPLKRARTTSSDTALHPFVTLRDALRDFLHDDADLFVHEVAKFMASRLNMTAYDKNDNYSNGCPAVSDGGRRQ</sequence>
<evidence type="ECO:0000313" key="6">
    <source>
        <dbReference type="EMBL" id="RHZ28901.1"/>
    </source>
</evidence>
<dbReference type="PROSITE" id="PS00518">
    <property type="entry name" value="ZF_RING_1"/>
    <property type="match status" value="1"/>
</dbReference>